<feature type="compositionally biased region" description="Low complexity" evidence="1">
    <location>
        <begin position="55"/>
        <end position="64"/>
    </location>
</feature>
<dbReference type="AlphaFoldDB" id="A0A3M7RQ14"/>
<evidence type="ECO:0000256" key="1">
    <source>
        <dbReference type="SAM" id="MobiDB-lite"/>
    </source>
</evidence>
<accession>A0A3M7RQ14</accession>
<proteinExistence type="predicted"/>
<evidence type="ECO:0000313" key="3">
    <source>
        <dbReference type="Proteomes" id="UP000276133"/>
    </source>
</evidence>
<evidence type="ECO:0000313" key="2">
    <source>
        <dbReference type="EMBL" id="RNA25569.1"/>
    </source>
</evidence>
<dbReference type="Proteomes" id="UP000276133">
    <property type="component" value="Unassembled WGS sequence"/>
</dbReference>
<protein>
    <submittedName>
        <fullName evidence="2">Uncharacterized protein</fullName>
    </submittedName>
</protein>
<dbReference type="EMBL" id="REGN01002898">
    <property type="protein sequence ID" value="RNA25569.1"/>
    <property type="molecule type" value="Genomic_DNA"/>
</dbReference>
<organism evidence="2 3">
    <name type="scientific">Brachionus plicatilis</name>
    <name type="common">Marine rotifer</name>
    <name type="synonym">Brachionus muelleri</name>
    <dbReference type="NCBI Taxonomy" id="10195"/>
    <lineage>
        <taxon>Eukaryota</taxon>
        <taxon>Metazoa</taxon>
        <taxon>Spiralia</taxon>
        <taxon>Gnathifera</taxon>
        <taxon>Rotifera</taxon>
        <taxon>Eurotatoria</taxon>
        <taxon>Monogononta</taxon>
        <taxon>Pseudotrocha</taxon>
        <taxon>Ploima</taxon>
        <taxon>Brachionidae</taxon>
        <taxon>Brachionus</taxon>
    </lineage>
</organism>
<gene>
    <name evidence="2" type="ORF">BpHYR1_005181</name>
</gene>
<feature type="region of interest" description="Disordered" evidence="1">
    <location>
        <begin position="33"/>
        <end position="68"/>
    </location>
</feature>
<reference evidence="2 3" key="1">
    <citation type="journal article" date="2018" name="Sci. Rep.">
        <title>Genomic signatures of local adaptation to the degree of environmental predictability in rotifers.</title>
        <authorList>
            <person name="Franch-Gras L."/>
            <person name="Hahn C."/>
            <person name="Garcia-Roger E.M."/>
            <person name="Carmona M.J."/>
            <person name="Serra M."/>
            <person name="Gomez A."/>
        </authorList>
    </citation>
    <scope>NUCLEOTIDE SEQUENCE [LARGE SCALE GENOMIC DNA]</scope>
    <source>
        <strain evidence="2">HYR1</strain>
    </source>
</reference>
<name>A0A3M7RQ14_BRAPC</name>
<keyword evidence="3" id="KW-1185">Reference proteome</keyword>
<comment type="caution">
    <text evidence="2">The sequence shown here is derived from an EMBL/GenBank/DDBJ whole genome shotgun (WGS) entry which is preliminary data.</text>
</comment>
<sequence length="81" mass="9516">MWFSQNIEGEMQVWTDTPIYPLKNSVLFDTYKESEESAKGDTRKRKEQRTIVIQSANESSSSREWSFKPTISTPMQDFRTC</sequence>